<dbReference type="InterPro" id="IPR000719">
    <property type="entry name" value="Prot_kinase_dom"/>
</dbReference>
<dbReference type="InterPro" id="IPR011009">
    <property type="entry name" value="Kinase-like_dom_sf"/>
</dbReference>
<dbReference type="SUPFAM" id="SSF56112">
    <property type="entry name" value="Protein kinase-like (PK-like)"/>
    <property type="match status" value="1"/>
</dbReference>
<evidence type="ECO:0000256" key="2">
    <source>
        <dbReference type="ARBA" id="ARBA00022679"/>
    </source>
</evidence>
<dbReference type="PROSITE" id="PS00108">
    <property type="entry name" value="PROTEIN_KINASE_ST"/>
    <property type="match status" value="1"/>
</dbReference>
<dbReference type="Gene3D" id="1.10.510.10">
    <property type="entry name" value="Transferase(Phosphotransferase) domain 1"/>
    <property type="match status" value="2"/>
</dbReference>
<dbReference type="Pfam" id="PF07714">
    <property type="entry name" value="PK_Tyr_Ser-Thr"/>
    <property type="match status" value="2"/>
</dbReference>
<sequence>MAQQQAGENISLGVVLGCGAHGKVYKGQWRGQPVAVKVLYHSGLRAAARALHETDLMLQACHKNVVQTHHVLMWQRAKAVIDDECGGVAPPQQQGQQLLRTAFSGSASGAHDEAAAEPSAAAAAGGGDGSLQEGGRRYSSLHLDAASGTATSACGVLELGAADSEAADGWLGVAGAADDDKDDLEAQTWIVQELCDGGPLDAAAKNGKFATMERMLSCLLDVARGLEYLHSKGLMHGDLKAGNVCLVSTQPAANHNNNAAAAAAAEATSPAACNGNAEGGRSCRSSSSRNAEGVDFVCKVMDFSLSRALDAGKSHCSTQSLGTITHMAPELLLTGKQSKAADVYSMGMLIWEVVHGGTTPFRNCSHSMERFFTSWSVACCGAFRKHLPGFAVGMH</sequence>
<dbReference type="PANTHER" id="PTHR44329:SF214">
    <property type="entry name" value="PROTEIN KINASE DOMAIN-CONTAINING PROTEIN"/>
    <property type="match status" value="1"/>
</dbReference>
<evidence type="ECO:0000259" key="8">
    <source>
        <dbReference type="PROSITE" id="PS50011"/>
    </source>
</evidence>
<dbReference type="InterPro" id="IPR001245">
    <property type="entry name" value="Ser-Thr/Tyr_kinase_cat_dom"/>
</dbReference>
<keyword evidence="1 7" id="KW-0723">Serine/threonine-protein kinase</keyword>
<evidence type="ECO:0000313" key="10">
    <source>
        <dbReference type="Proteomes" id="UP001244341"/>
    </source>
</evidence>
<evidence type="ECO:0000256" key="6">
    <source>
        <dbReference type="PROSITE-ProRule" id="PRU10141"/>
    </source>
</evidence>
<keyword evidence="2" id="KW-0808">Transferase</keyword>
<dbReference type="SMART" id="SM00220">
    <property type="entry name" value="S_TKc"/>
    <property type="match status" value="1"/>
</dbReference>
<dbReference type="InterPro" id="IPR017441">
    <property type="entry name" value="Protein_kinase_ATP_BS"/>
</dbReference>
<evidence type="ECO:0000256" key="3">
    <source>
        <dbReference type="ARBA" id="ARBA00022741"/>
    </source>
</evidence>
<dbReference type="Proteomes" id="UP001244341">
    <property type="component" value="Chromosome 12b"/>
</dbReference>
<comment type="similarity">
    <text evidence="7">Belongs to the protein kinase superfamily.</text>
</comment>
<name>A0ABY8UGS4_TETOB</name>
<evidence type="ECO:0000256" key="1">
    <source>
        <dbReference type="ARBA" id="ARBA00022527"/>
    </source>
</evidence>
<keyword evidence="3 6" id="KW-0547">Nucleotide-binding</keyword>
<evidence type="ECO:0000256" key="5">
    <source>
        <dbReference type="ARBA" id="ARBA00022840"/>
    </source>
</evidence>
<organism evidence="9 10">
    <name type="scientific">Tetradesmus obliquus</name>
    <name type="common">Green alga</name>
    <name type="synonym">Acutodesmus obliquus</name>
    <dbReference type="NCBI Taxonomy" id="3088"/>
    <lineage>
        <taxon>Eukaryota</taxon>
        <taxon>Viridiplantae</taxon>
        <taxon>Chlorophyta</taxon>
        <taxon>core chlorophytes</taxon>
        <taxon>Chlorophyceae</taxon>
        <taxon>CS clade</taxon>
        <taxon>Sphaeropleales</taxon>
        <taxon>Scenedesmaceae</taxon>
        <taxon>Tetradesmus</taxon>
    </lineage>
</organism>
<protein>
    <recommendedName>
        <fullName evidence="8">Protein kinase domain-containing protein</fullName>
    </recommendedName>
</protein>
<keyword evidence="5 6" id="KW-0067">ATP-binding</keyword>
<evidence type="ECO:0000256" key="7">
    <source>
        <dbReference type="RuleBase" id="RU000304"/>
    </source>
</evidence>
<proteinExistence type="inferred from homology"/>
<evidence type="ECO:0000313" key="9">
    <source>
        <dbReference type="EMBL" id="WIA20460.1"/>
    </source>
</evidence>
<gene>
    <name evidence="9" type="ORF">OEZ85_004867</name>
</gene>
<keyword evidence="10" id="KW-1185">Reference proteome</keyword>
<feature type="binding site" evidence="6">
    <location>
        <position position="37"/>
    </location>
    <ligand>
        <name>ATP</name>
        <dbReference type="ChEBI" id="CHEBI:30616"/>
    </ligand>
</feature>
<dbReference type="InterPro" id="IPR008271">
    <property type="entry name" value="Ser/Thr_kinase_AS"/>
</dbReference>
<reference evidence="9 10" key="1">
    <citation type="submission" date="2023-05" db="EMBL/GenBank/DDBJ databases">
        <title>A 100% complete, gapless, phased diploid assembly of the Scenedesmus obliquus UTEX 3031 genome.</title>
        <authorList>
            <person name="Biondi T.C."/>
            <person name="Hanschen E.R."/>
            <person name="Kwon T."/>
            <person name="Eng W."/>
            <person name="Kruse C.P.S."/>
            <person name="Koehler S.I."/>
            <person name="Kunde Y."/>
            <person name="Gleasner C.D."/>
            <person name="You Mak K.T."/>
            <person name="Polle J."/>
            <person name="Hovde B.T."/>
            <person name="Starkenburg S.R."/>
        </authorList>
    </citation>
    <scope>NUCLEOTIDE SEQUENCE [LARGE SCALE GENOMIC DNA]</scope>
    <source>
        <strain evidence="9 10">DOE0152z</strain>
    </source>
</reference>
<dbReference type="Gene3D" id="3.30.200.20">
    <property type="entry name" value="Phosphorylase Kinase, domain 1"/>
    <property type="match status" value="1"/>
</dbReference>
<dbReference type="InterPro" id="IPR051681">
    <property type="entry name" value="Ser/Thr_Kinases-Pseudokinases"/>
</dbReference>
<evidence type="ECO:0000256" key="4">
    <source>
        <dbReference type="ARBA" id="ARBA00022777"/>
    </source>
</evidence>
<feature type="domain" description="Protein kinase" evidence="8">
    <location>
        <begin position="10"/>
        <end position="395"/>
    </location>
</feature>
<keyword evidence="4" id="KW-0418">Kinase</keyword>
<dbReference type="PANTHER" id="PTHR44329">
    <property type="entry name" value="SERINE/THREONINE-PROTEIN KINASE TNNI3K-RELATED"/>
    <property type="match status" value="1"/>
</dbReference>
<accession>A0ABY8UGS4</accession>
<dbReference type="EMBL" id="CP126219">
    <property type="protein sequence ID" value="WIA20460.1"/>
    <property type="molecule type" value="Genomic_DNA"/>
</dbReference>
<dbReference type="PROSITE" id="PS00107">
    <property type="entry name" value="PROTEIN_KINASE_ATP"/>
    <property type="match status" value="1"/>
</dbReference>
<dbReference type="PROSITE" id="PS50011">
    <property type="entry name" value="PROTEIN_KINASE_DOM"/>
    <property type="match status" value="1"/>
</dbReference>